<dbReference type="Proteomes" id="UP000319840">
    <property type="component" value="Unassembled WGS sequence"/>
</dbReference>
<evidence type="ECO:0000313" key="11">
    <source>
        <dbReference type="EMBL" id="TSF00166.1"/>
    </source>
</evidence>
<comment type="caution">
    <text evidence="11">The sequence shown here is derived from an EMBL/GenBank/DDBJ whole genome shotgun (WGS) entry which is preliminary data.</text>
</comment>
<dbReference type="EMBL" id="VLQD01000007">
    <property type="protein sequence ID" value="TSF00166.1"/>
    <property type="molecule type" value="Genomic_DNA"/>
</dbReference>
<dbReference type="EMBL" id="DAAGVP010000067">
    <property type="protein sequence ID" value="HAB4738985.1"/>
    <property type="molecule type" value="Genomic_DNA"/>
</dbReference>
<reference evidence="11 12" key="3">
    <citation type="journal article" date="2019" name="Appl. Environ. Microbiol.">
        <title>Clinically Unreported Salmonellosis Outbreak Detected via Comparative Genomic Analysis of Municipal Wastewater Salmonella Isolates.</title>
        <authorList>
            <person name="Diemert S."/>
            <person name="Yan T."/>
        </authorList>
    </citation>
    <scope>NUCLEOTIDE SEQUENCE [LARGE SCALE GENOMIC DNA]</scope>
    <source>
        <strain evidence="11 12">HIY0301</strain>
    </source>
</reference>
<gene>
    <name evidence="11" type="primary">ssaP</name>
    <name evidence="6" type="ORF">CB635_15415</name>
    <name evidence="2" type="ORF">DKJ25_20735</name>
    <name evidence="1" type="ORF">DNI91_02555</name>
    <name evidence="3" type="ORF">DU824_23310</name>
    <name evidence="4" type="ORF">EGU83_03645</name>
    <name evidence="5" type="ORF">EKA39_18715</name>
    <name evidence="11" type="ORF">FG767_11710</name>
    <name evidence="8" type="ORF">GB207_16170</name>
    <name evidence="7" type="ORF">GBV87_06760</name>
    <name evidence="9" type="ORF">GBY53_07975</name>
    <name evidence="10" type="ORF">GBY88_18685</name>
</gene>
<accession>A0A4Z8YEP0</accession>
<reference evidence="7" key="5">
    <citation type="submission" date="2019-10" db="EMBL/GenBank/DDBJ databases">
        <authorList>
            <consortium name="NCBI Pathogen Detection Project"/>
        </authorList>
    </citation>
    <scope>NUCLEOTIDE SEQUENCE</scope>
    <source>
        <strain evidence="7">Salmonella enterica</strain>
    </source>
</reference>
<evidence type="ECO:0000313" key="5">
    <source>
        <dbReference type="EMBL" id="ECA3459935.1"/>
    </source>
</evidence>
<evidence type="ECO:0000313" key="7">
    <source>
        <dbReference type="EMBL" id="HAB2094703.1"/>
    </source>
</evidence>
<dbReference type="EMBL" id="AAHNMO010000103">
    <property type="protein sequence ID" value="EBY2251779.1"/>
    <property type="molecule type" value="Genomic_DNA"/>
</dbReference>
<sequence length="124" mass="14165">MRITKVEGSLGLPCQSYQDDNETEAERMDFEQLMHQALPIGENNSPAALNKNVVFTQRYRVSGGYLDGVECEVCESGGLIQLKINVPHHEIYRSMKALKQWLESQLLHMGYIISLEIFYVKNSE</sequence>
<evidence type="ECO:0000313" key="9">
    <source>
        <dbReference type="EMBL" id="HAB4656070.1"/>
    </source>
</evidence>
<protein>
    <submittedName>
        <fullName evidence="11">SPI-2 type III secretion system apparatus protein SsaP</fullName>
    </submittedName>
</protein>
<evidence type="ECO:0000313" key="6">
    <source>
        <dbReference type="EMBL" id="EDH7890772.1"/>
    </source>
</evidence>
<proteinExistence type="predicted"/>
<dbReference type="EMBL" id="AAHCTI010000017">
    <property type="protein sequence ID" value="EBU6546945.1"/>
    <property type="molecule type" value="Genomic_DNA"/>
</dbReference>
<evidence type="ECO:0000313" key="10">
    <source>
        <dbReference type="EMBL" id="HAB4738985.1"/>
    </source>
</evidence>
<evidence type="ECO:0000313" key="3">
    <source>
        <dbReference type="EMBL" id="EBY2251779.1"/>
    </source>
</evidence>
<dbReference type="EMBL" id="AAGQUL010000002">
    <property type="protein sequence ID" value="EBQ9923475.1"/>
    <property type="molecule type" value="Genomic_DNA"/>
</dbReference>
<dbReference type="EMBL" id="AAHUBG010000015">
    <property type="protein sequence ID" value="ECA3459935.1"/>
    <property type="molecule type" value="Genomic_DNA"/>
</dbReference>
<dbReference type="EMBL" id="DAAFZB010000004">
    <property type="protein sequence ID" value="HAB2094703.1"/>
    <property type="molecule type" value="Genomic_DNA"/>
</dbReference>
<evidence type="ECO:0000313" key="4">
    <source>
        <dbReference type="EMBL" id="EBZ8203378.1"/>
    </source>
</evidence>
<reference evidence="11" key="4">
    <citation type="submission" date="2019-07" db="EMBL/GenBank/DDBJ databases">
        <authorList>
            <person name="Diemert S.A."/>
            <person name="Yan T."/>
        </authorList>
    </citation>
    <scope>NUCLEOTIDE SEQUENCE</scope>
    <source>
        <strain evidence="11">HIY0301</strain>
    </source>
</reference>
<dbReference type="EMBL" id="AAMIUE010000015">
    <property type="protein sequence ID" value="EDH7890772.1"/>
    <property type="molecule type" value="Genomic_DNA"/>
</dbReference>
<dbReference type="AlphaFoldDB" id="A0A4Z8YEP0"/>
<dbReference type="EMBL" id="AAHSJG010000001">
    <property type="protein sequence ID" value="EBZ8203378.1"/>
    <property type="molecule type" value="Genomic_DNA"/>
</dbReference>
<evidence type="ECO:0000313" key="8">
    <source>
        <dbReference type="EMBL" id="HAB2217947.1"/>
    </source>
</evidence>
<dbReference type="InterPro" id="IPR058105">
    <property type="entry name" value="SsaP"/>
</dbReference>
<reference evidence="1" key="2">
    <citation type="submission" date="2018-06" db="EMBL/GenBank/DDBJ databases">
        <authorList>
            <person name="Ashton P.M."/>
            <person name="Dallman T."/>
            <person name="Nair S."/>
            <person name="De Pinna E."/>
            <person name="Peters T."/>
            <person name="Grant K."/>
        </authorList>
    </citation>
    <scope>NUCLEOTIDE SEQUENCE</scope>
    <source>
        <strain evidence="2">311421</strain>
        <strain evidence="6">348784</strain>
        <strain evidence="3">391740</strain>
        <strain evidence="1">542077</strain>
        <strain evidence="4">636253</strain>
        <strain evidence="5">651989</strain>
    </source>
</reference>
<dbReference type="RefSeq" id="WP_023221285.1">
    <property type="nucleotide sequence ID" value="NZ_JAVRNW010000001.1"/>
</dbReference>
<evidence type="ECO:0000313" key="2">
    <source>
        <dbReference type="EMBL" id="EBU6546945.1"/>
    </source>
</evidence>
<dbReference type="NCBIfam" id="NF011878">
    <property type="entry name" value="PRK15351.1"/>
    <property type="match status" value="1"/>
</dbReference>
<reference evidence="7" key="1">
    <citation type="journal article" date="2018" name="Genome Biol.">
        <title>SKESA: strategic k-mer extension for scrupulous assemblies.</title>
        <authorList>
            <person name="Souvorov A."/>
            <person name="Agarwala R."/>
            <person name="Lipman D.J."/>
        </authorList>
    </citation>
    <scope>NUCLEOTIDE SEQUENCE</scope>
    <source>
        <strain evidence="7">Salmonella enterica</strain>
    </source>
</reference>
<evidence type="ECO:0000313" key="12">
    <source>
        <dbReference type="Proteomes" id="UP000319840"/>
    </source>
</evidence>
<name>A0A4Z8YEP0_SALET</name>
<dbReference type="EMBL" id="DAAGAC010000093">
    <property type="protein sequence ID" value="HAB2217947.1"/>
    <property type="molecule type" value="Genomic_DNA"/>
</dbReference>
<dbReference type="EMBL" id="DAAGUT010000015">
    <property type="protein sequence ID" value="HAB4656070.1"/>
    <property type="molecule type" value="Genomic_DNA"/>
</dbReference>
<organism evidence="11 12">
    <name type="scientific">Salmonella enterica subsp. enterica serovar Bareilly</name>
    <dbReference type="NCBI Taxonomy" id="58096"/>
    <lineage>
        <taxon>Bacteria</taxon>
        <taxon>Pseudomonadati</taxon>
        <taxon>Pseudomonadota</taxon>
        <taxon>Gammaproteobacteria</taxon>
        <taxon>Enterobacterales</taxon>
        <taxon>Enterobacteriaceae</taxon>
        <taxon>Salmonella</taxon>
    </lineage>
</organism>
<evidence type="ECO:0000313" key="1">
    <source>
        <dbReference type="EMBL" id="EBQ9923475.1"/>
    </source>
</evidence>